<dbReference type="PANTHER" id="PTHR23175:SF23">
    <property type="entry name" value="PDZ DOMAIN-CONTAINING PROTEIN"/>
    <property type="match status" value="1"/>
</dbReference>
<protein>
    <recommendedName>
        <fullName evidence="8">Rho GTPase-activating protein 21</fullName>
    </recommendedName>
</protein>
<dbReference type="InterPro" id="IPR036034">
    <property type="entry name" value="PDZ_sf"/>
</dbReference>
<sequence length="1961" mass="219816">ITYAVSKANTPGIVPVPRGSKGPKSLYLRRYGDSFGFTLRHFIVYPPDSITESDGRHAAVGALLSPMETIFVKHVKDRSPAKQAGLQRGDRLLAVNGVLVKDKPYSQVVQLILNSPEYLHLLVVPKEEDVLQRYFAKTAYNPASNQPTYYPEGPFDRRSAQQIISQRISQRVPEFQVDAISWRSLQQPYGYNDFPGLQRPNYDRGQRSADDLLYSEPRPRANQISHQQEIYAEIHPHDIGQRQKCRAAPQVPLYKKMGRRASEGSMLSSDREQFETPDCYSLTSGDADDYNMKAIYKSNYLPETSQTSDMPGLNYSNTANYRLSLDGGRRESTGSLSSSIADGSKDSLASFGSNSTLTGQEKDDYIMNRFRKNVQQKEEFLRMPVNTEQVRREFYSRPKRLEKPMWPPNEPVRQESPSRTTKPTHQNVLRVKNDIELERDLTTQNQNGHQVMSGDAAFIIPQQKIATSPTNKVEYTNLERPYEAATAPGGFDKGEGVNGSTAFEEALSGDGAATAAAADEKKVYPPGLQIVYKRAKEFESGRPIPEDDPVAGNRMNFSRSELARLSSKKLVPNVCERAQEYETRTVEPKKDVSGTSANSGNSTLKRIQRDSRSLDSSGSYESCSSSIDLGEILSGYGRGLSGNVIISSGSKYLHCPPPTDYGKQPTDTSGNEAIKVRARSNSAESWVAALGDGRNEEGAKRISRQDAVVADRNKAKETDNAREVTAHTPYGDLSPLIPEPVEHIQLTPTVSVTLVPDQGNRPIRPTQLNLEGPVRPARHLKPLPSTNVDIPIRRSSSPNYLDDKPVVVKRRLKNTNIAEDERAMRRESYLKATEGGRMHIDSDLSDAGDICGDAANQMLRSGSASSSSASLDREKISSSPGSLEKEKYNVVREGTLHCKILEIDGKRAADRSWKQVFIVLKGPKLFIYKDRHHQSPIGTSDALDHSLASGVDMRTSVVRVAEDYTKRKNVLRVSAVKPCRSEFLLQADSSEEFADWVKTLQEQVAASTDAELDPVNSKQQAVPQMVPAITTIQVQGSHLSPQLNKSKTTAPRNRSPTGQSPVSKTRKPSQVLEPTTSPKSKTWRGRMAKQFRKFNQGANSPSSPTAPEGSTFGIPIEDCLPSLSNMYVPRFVEVCTEIIEERGLQTIGIYRVPGNNASITALTEEINKNYDDIPLEDPRWNDLHVVSSLLKSYFRKMPDSLVTVQLYPSFIKADKIEDPKLRMEELRKLIRSLPKHNYHTLKYLIMHLKRVADNCQVNKMEAKNLAIVFGPTIVRPEGENMENMVNHMTNQCKIVESLITNADWFFPENDEEELAPVPLALPDGYEESESANNQALLLHNISKYEALKDQKEKNGALFSSIISAAQRKVRRKPTKGTGSLPESKDEPFSPTNLKVFPSQSFSPNDLKDSTSMGVKLSNDIPTTVVDIEKKNKPIEKMPWFNYSTDKDEFHRRIQHFKQETEAMLQLPRKTEISVNNIESRPTGQLSCSAGNVNQNVRLSMKPEDVPLLTKTHSASNVFARPPNVDNRNSLNSMDTNTFSVQYGNKDISDASDLSDNSYKYLSGKQFSDMSGSKNSNVSVAGVYNKGAYSDVVDNTNDRMRNVRCNVRRGSSVENVNSSSLDISNGNMKKIKYENENENQRMGSLDSLNKLPNDDESLLSTMTKLIDEKLKDHTPPSILAGENIPFVDESPERHPNKNIYLDKENVPRASDLYRNPSLHKNQFTTLSKLYKKEDIPHKESKKDKEKEEDTMASEDVPDNDRHISPQSKLTLTSKCNKLNQNQNSTGSKLRRSESLNKPERTVSPLNTKLKRSESLNKTGDKLKRSDSLTKTEKTESNNNKRRELSISNRRKDSTKNKRKNGMPDRSIKRRHTVGGTKDPDKVTWLRDNKNQEENTDTENLKEKNLRTSSPDLSSTRRDRFLFEINLIGPENMVVALRQHLIGARPQSFPETKVYKVPIESHV</sequence>
<feature type="region of interest" description="Disordered" evidence="2">
    <location>
        <begin position="775"/>
        <end position="796"/>
    </location>
</feature>
<dbReference type="Pfam" id="PF15410">
    <property type="entry name" value="PH_9"/>
    <property type="match status" value="1"/>
</dbReference>
<comment type="caution">
    <text evidence="6">The sequence shown here is derived from an EMBL/GenBank/DDBJ whole genome shotgun (WGS) entry which is preliminary data.</text>
</comment>
<evidence type="ECO:0008006" key="8">
    <source>
        <dbReference type="Google" id="ProtNLM"/>
    </source>
</evidence>
<dbReference type="InterPro" id="IPR011993">
    <property type="entry name" value="PH-like_dom_sf"/>
</dbReference>
<feature type="compositionally biased region" description="Low complexity" evidence="2">
    <location>
        <begin position="614"/>
        <end position="623"/>
    </location>
</feature>
<evidence type="ECO:0000256" key="2">
    <source>
        <dbReference type="SAM" id="MobiDB-lite"/>
    </source>
</evidence>
<dbReference type="Pfam" id="PF17820">
    <property type="entry name" value="PDZ_6"/>
    <property type="match status" value="1"/>
</dbReference>
<dbReference type="GO" id="GO:0007165">
    <property type="term" value="P:signal transduction"/>
    <property type="evidence" value="ECO:0007669"/>
    <property type="project" value="InterPro"/>
</dbReference>
<dbReference type="PROSITE" id="PS50106">
    <property type="entry name" value="PDZ"/>
    <property type="match status" value="1"/>
</dbReference>
<dbReference type="SUPFAM" id="SSF50156">
    <property type="entry name" value="PDZ domain-like"/>
    <property type="match status" value="1"/>
</dbReference>
<proteinExistence type="predicted"/>
<feature type="compositionally biased region" description="Polar residues" evidence="2">
    <location>
        <begin position="1389"/>
        <end position="1403"/>
    </location>
</feature>
<dbReference type="PANTHER" id="PTHR23175">
    <property type="entry name" value="PDZ DOMAIN-CONTAINING PROTEIN"/>
    <property type="match status" value="1"/>
</dbReference>
<dbReference type="Proteomes" id="UP001159042">
    <property type="component" value="Unassembled WGS sequence"/>
</dbReference>
<dbReference type="Gene3D" id="1.10.555.10">
    <property type="entry name" value="Rho GTPase activation protein"/>
    <property type="match status" value="1"/>
</dbReference>
<feature type="compositionally biased region" description="Basic and acidic residues" evidence="2">
    <location>
        <begin position="1689"/>
        <end position="1702"/>
    </location>
</feature>
<dbReference type="InterPro" id="IPR001849">
    <property type="entry name" value="PH_domain"/>
</dbReference>
<dbReference type="SMART" id="SM00228">
    <property type="entry name" value="PDZ"/>
    <property type="match status" value="1"/>
</dbReference>
<dbReference type="InterPro" id="IPR001478">
    <property type="entry name" value="PDZ"/>
</dbReference>
<feature type="region of interest" description="Disordered" evidence="2">
    <location>
        <begin position="401"/>
        <end position="424"/>
    </location>
</feature>
<dbReference type="InterPro" id="IPR000198">
    <property type="entry name" value="RhoGAP_dom"/>
</dbReference>
<feature type="compositionally biased region" description="Basic and acidic residues" evidence="2">
    <location>
        <begin position="1789"/>
        <end position="1799"/>
    </location>
</feature>
<dbReference type="InterPro" id="IPR041489">
    <property type="entry name" value="PDZ_6"/>
</dbReference>
<feature type="compositionally biased region" description="Polar residues" evidence="2">
    <location>
        <begin position="415"/>
        <end position="424"/>
    </location>
</feature>
<feature type="compositionally biased region" description="Basic and acidic residues" evidence="2">
    <location>
        <begin position="1876"/>
        <end position="1904"/>
    </location>
</feature>
<feature type="domain" description="PH" evidence="3">
    <location>
        <begin position="889"/>
        <end position="1005"/>
    </location>
</feature>
<evidence type="ECO:0000259" key="5">
    <source>
        <dbReference type="PROSITE" id="PS50238"/>
    </source>
</evidence>
<feature type="compositionally biased region" description="Polar residues" evidence="2">
    <location>
        <begin position="593"/>
        <end position="605"/>
    </location>
</feature>
<evidence type="ECO:0000256" key="1">
    <source>
        <dbReference type="ARBA" id="ARBA00022468"/>
    </source>
</evidence>
<evidence type="ECO:0000259" key="4">
    <source>
        <dbReference type="PROSITE" id="PS50106"/>
    </source>
</evidence>
<name>A0AAV8VDP7_9CUCU</name>
<feature type="compositionally biased region" description="Basic and acidic residues" evidence="2">
    <location>
        <begin position="1809"/>
        <end position="1865"/>
    </location>
</feature>
<evidence type="ECO:0000313" key="7">
    <source>
        <dbReference type="Proteomes" id="UP001159042"/>
    </source>
</evidence>
<feature type="region of interest" description="Disordered" evidence="2">
    <location>
        <begin position="861"/>
        <end position="882"/>
    </location>
</feature>
<feature type="domain" description="PDZ" evidence="4">
    <location>
        <begin position="49"/>
        <end position="127"/>
    </location>
</feature>
<dbReference type="InterPro" id="IPR008936">
    <property type="entry name" value="Rho_GTPase_activation_prot"/>
</dbReference>
<dbReference type="Pfam" id="PF00620">
    <property type="entry name" value="RhoGAP"/>
    <property type="match status" value="1"/>
</dbReference>
<feature type="region of interest" description="Disordered" evidence="2">
    <location>
        <begin position="1728"/>
        <end position="1911"/>
    </location>
</feature>
<evidence type="ECO:0000259" key="3">
    <source>
        <dbReference type="PROSITE" id="PS50003"/>
    </source>
</evidence>
<gene>
    <name evidence="6" type="ORF">NQ315_005448</name>
</gene>
<feature type="compositionally biased region" description="Polar residues" evidence="2">
    <location>
        <begin position="350"/>
        <end position="359"/>
    </location>
</feature>
<dbReference type="SMART" id="SM00233">
    <property type="entry name" value="PH"/>
    <property type="match status" value="1"/>
</dbReference>
<feature type="compositionally biased region" description="Basic and acidic residues" evidence="2">
    <location>
        <begin position="581"/>
        <end position="592"/>
    </location>
</feature>
<dbReference type="Gene3D" id="2.30.42.10">
    <property type="match status" value="1"/>
</dbReference>
<dbReference type="InterPro" id="IPR041681">
    <property type="entry name" value="PH_9"/>
</dbReference>
<feature type="region of interest" description="Disordered" evidence="2">
    <location>
        <begin position="1368"/>
        <end position="1413"/>
    </location>
</feature>
<organism evidence="6 7">
    <name type="scientific">Exocentrus adspersus</name>
    <dbReference type="NCBI Taxonomy" id="1586481"/>
    <lineage>
        <taxon>Eukaryota</taxon>
        <taxon>Metazoa</taxon>
        <taxon>Ecdysozoa</taxon>
        <taxon>Arthropoda</taxon>
        <taxon>Hexapoda</taxon>
        <taxon>Insecta</taxon>
        <taxon>Pterygota</taxon>
        <taxon>Neoptera</taxon>
        <taxon>Endopterygota</taxon>
        <taxon>Coleoptera</taxon>
        <taxon>Polyphaga</taxon>
        <taxon>Cucujiformia</taxon>
        <taxon>Chrysomeloidea</taxon>
        <taxon>Cerambycidae</taxon>
        <taxon>Lamiinae</taxon>
        <taxon>Acanthocinini</taxon>
        <taxon>Exocentrus</taxon>
    </lineage>
</organism>
<keyword evidence="1" id="KW-0343">GTPase activation</keyword>
<feature type="region of interest" description="Disordered" evidence="2">
    <location>
        <begin position="581"/>
        <end position="623"/>
    </location>
</feature>
<feature type="compositionally biased region" description="Polar residues" evidence="2">
    <location>
        <begin position="1035"/>
        <end position="1063"/>
    </location>
</feature>
<dbReference type="SMART" id="SM00324">
    <property type="entry name" value="RhoGAP"/>
    <property type="match status" value="1"/>
</dbReference>
<feature type="non-terminal residue" evidence="6">
    <location>
        <position position="1"/>
    </location>
</feature>
<dbReference type="SUPFAM" id="SSF48350">
    <property type="entry name" value="GTPase activation domain, GAP"/>
    <property type="match status" value="1"/>
</dbReference>
<feature type="region of interest" description="Disordered" evidence="2">
    <location>
        <begin position="1035"/>
        <end position="1085"/>
    </location>
</feature>
<dbReference type="Gene3D" id="2.30.29.30">
    <property type="entry name" value="Pleckstrin-homology domain (PH domain)/Phosphotyrosine-binding domain (PTB)"/>
    <property type="match status" value="1"/>
</dbReference>
<feature type="compositionally biased region" description="Polar residues" evidence="2">
    <location>
        <begin position="784"/>
        <end position="796"/>
    </location>
</feature>
<feature type="compositionally biased region" description="Basic and acidic residues" evidence="2">
    <location>
        <begin position="1729"/>
        <end position="1748"/>
    </location>
</feature>
<reference evidence="6 7" key="1">
    <citation type="journal article" date="2023" name="Insect Mol. Biol.">
        <title>Genome sequencing provides insights into the evolution of gene families encoding plant cell wall-degrading enzymes in longhorned beetles.</title>
        <authorList>
            <person name="Shin N.R."/>
            <person name="Okamura Y."/>
            <person name="Kirsch R."/>
            <person name="Pauchet Y."/>
        </authorList>
    </citation>
    <scope>NUCLEOTIDE SEQUENCE [LARGE SCALE GENOMIC DNA]</scope>
    <source>
        <strain evidence="6">EAD_L_NR</strain>
    </source>
</reference>
<feature type="compositionally biased region" description="Low complexity" evidence="2">
    <location>
        <begin position="861"/>
        <end position="870"/>
    </location>
</feature>
<dbReference type="PROSITE" id="PS50238">
    <property type="entry name" value="RHOGAP"/>
    <property type="match status" value="1"/>
</dbReference>
<dbReference type="SUPFAM" id="SSF50729">
    <property type="entry name" value="PH domain-like"/>
    <property type="match status" value="1"/>
</dbReference>
<accession>A0AAV8VDP7</accession>
<feature type="domain" description="Rho-GAP" evidence="5">
    <location>
        <begin position="1121"/>
        <end position="1306"/>
    </location>
</feature>
<feature type="region of interest" description="Disordered" evidence="2">
    <location>
        <begin position="324"/>
        <end position="359"/>
    </location>
</feature>
<dbReference type="EMBL" id="JANEYG010000146">
    <property type="protein sequence ID" value="KAJ8912112.1"/>
    <property type="molecule type" value="Genomic_DNA"/>
</dbReference>
<feature type="region of interest" description="Disordered" evidence="2">
    <location>
        <begin position="1673"/>
        <end position="1702"/>
    </location>
</feature>
<feature type="compositionally biased region" description="Polar residues" evidence="2">
    <location>
        <begin position="1763"/>
        <end position="1786"/>
    </location>
</feature>
<dbReference type="PROSITE" id="PS50003">
    <property type="entry name" value="PH_DOMAIN"/>
    <property type="match status" value="1"/>
</dbReference>
<evidence type="ECO:0000313" key="6">
    <source>
        <dbReference type="EMBL" id="KAJ8912112.1"/>
    </source>
</evidence>
<keyword evidence="7" id="KW-1185">Reference proteome</keyword>
<dbReference type="GO" id="GO:0005096">
    <property type="term" value="F:GTPase activator activity"/>
    <property type="evidence" value="ECO:0007669"/>
    <property type="project" value="UniProtKB-KW"/>
</dbReference>
<dbReference type="FunFam" id="1.10.555.10:FF:000058">
    <property type="entry name" value="GTPase-activating protein pac-1"/>
    <property type="match status" value="1"/>
</dbReference>